<evidence type="ECO:0000313" key="1">
    <source>
        <dbReference type="EMBL" id="OXM99394.1"/>
    </source>
</evidence>
<reference evidence="1 2" key="1">
    <citation type="submission" date="2017-05" db="EMBL/GenBank/DDBJ databases">
        <title>Bifidobacterium vansinderenii sp. nov.</title>
        <authorList>
            <person name="Lugli G.A."/>
            <person name="Duranti S."/>
            <person name="Mangifesta M."/>
        </authorList>
    </citation>
    <scope>NUCLEOTIDE SEQUENCE [LARGE SCALE GENOMIC DNA]</scope>
    <source>
        <strain evidence="1 2">Tam10B</strain>
    </source>
</reference>
<protein>
    <submittedName>
        <fullName evidence="1">Uncharacterized protein</fullName>
    </submittedName>
</protein>
<dbReference type="EMBL" id="NEWD01000041">
    <property type="protein sequence ID" value="OXM99394.1"/>
    <property type="molecule type" value="Genomic_DNA"/>
</dbReference>
<keyword evidence="2" id="KW-1185">Reference proteome</keyword>
<proteinExistence type="predicted"/>
<comment type="caution">
    <text evidence="1">The sequence shown here is derived from an EMBL/GenBank/DDBJ whole genome shotgun (WGS) entry which is preliminary data.</text>
</comment>
<dbReference type="Proteomes" id="UP000215433">
    <property type="component" value="Unassembled WGS sequence"/>
</dbReference>
<sequence length="47" mass="5647">MDGMATELVQQYLSHRFGLDSEDAQRRNFSKDEWRMIRMLLEQLIGM</sequence>
<name>A0A229VUU4_9BIFI</name>
<organism evidence="1 2">
    <name type="scientific">Bifidobacterium vansinderenii</name>
    <dbReference type="NCBI Taxonomy" id="1984871"/>
    <lineage>
        <taxon>Bacteria</taxon>
        <taxon>Bacillati</taxon>
        <taxon>Actinomycetota</taxon>
        <taxon>Actinomycetes</taxon>
        <taxon>Bifidobacteriales</taxon>
        <taxon>Bifidobacteriaceae</taxon>
        <taxon>Bifidobacterium</taxon>
    </lineage>
</organism>
<dbReference type="AlphaFoldDB" id="A0A229VUU4"/>
<accession>A0A229VUU4</accession>
<gene>
    <name evidence="1" type="ORF">Tam10B_2416</name>
</gene>
<evidence type="ECO:0000313" key="2">
    <source>
        <dbReference type="Proteomes" id="UP000215433"/>
    </source>
</evidence>